<reference evidence="4 5" key="1">
    <citation type="journal article" date="2013" name="Genome Announc.">
        <title>Genome of the haloarchaeon Natronomonas moolapensis, a neutrophilic member of a previously haloalkaliphilic genus.</title>
        <authorList>
            <person name="Dyall-Smith M.L."/>
            <person name="Pfeiffer F."/>
            <person name="Oberwinkler T."/>
            <person name="Klee K."/>
            <person name="Rampp M."/>
            <person name="Palm P."/>
            <person name="Gross K."/>
            <person name="Schuster S.C."/>
            <person name="Oesterhelt D."/>
        </authorList>
    </citation>
    <scope>NUCLEOTIDE SEQUENCE [LARGE SCALE GENOMIC DNA]</scope>
    <source>
        <strain evidence="5">DSM 18674 / JCM 14361 / 8.8.11</strain>
    </source>
</reference>
<dbReference type="Pfam" id="PF00582">
    <property type="entry name" value="Usp"/>
    <property type="match status" value="1"/>
</dbReference>
<protein>
    <submittedName>
        <fullName evidence="4">UspA domain protein</fullName>
    </submittedName>
</protein>
<feature type="coiled-coil region" evidence="2">
    <location>
        <begin position="52"/>
        <end position="79"/>
    </location>
</feature>
<dbReference type="InterPro" id="IPR006015">
    <property type="entry name" value="Universal_stress_UspA"/>
</dbReference>
<evidence type="ECO:0000256" key="1">
    <source>
        <dbReference type="ARBA" id="ARBA00008791"/>
    </source>
</evidence>
<dbReference type="SUPFAM" id="SSF52402">
    <property type="entry name" value="Adenine nucleotide alpha hydrolases-like"/>
    <property type="match status" value="1"/>
</dbReference>
<sequence length="142" mass="15566">MVEYETILIPTDGSHSAERGIEHGLGIARDNEAAVHFVRIIDEARHGTTPALSNYELALEELEAEANSDLRELAERAETHDVDAETYFHRGFPHEEIVEYAESIDADVIVMGKHGSGGSETPHVGSVADRVLRTAECPVFTV</sequence>
<dbReference type="eggNOG" id="arCOG00449">
    <property type="taxonomic scope" value="Archaea"/>
</dbReference>
<dbReference type="PRINTS" id="PR01438">
    <property type="entry name" value="UNVRSLSTRESS"/>
</dbReference>
<dbReference type="RefSeq" id="WP_015409222.1">
    <property type="nucleotide sequence ID" value="NC_020388.1"/>
</dbReference>
<organism evidence="4 5">
    <name type="scientific">Natronomonas moolapensis (strain DSM 18674 / CECT 7526 / JCM 14361 / 8.8.11)</name>
    <dbReference type="NCBI Taxonomy" id="268739"/>
    <lineage>
        <taxon>Archaea</taxon>
        <taxon>Methanobacteriati</taxon>
        <taxon>Methanobacteriota</taxon>
        <taxon>Stenosarchaea group</taxon>
        <taxon>Halobacteria</taxon>
        <taxon>Halobacteriales</taxon>
        <taxon>Natronomonadaceae</taxon>
        <taxon>Natronomonas</taxon>
    </lineage>
</organism>
<name>M1Y1S3_NATM8</name>
<evidence type="ECO:0000259" key="3">
    <source>
        <dbReference type="Pfam" id="PF00582"/>
    </source>
</evidence>
<proteinExistence type="inferred from homology"/>
<dbReference type="HOGENOM" id="CLU_049301_11_0_2"/>
<dbReference type="CDD" id="cd00293">
    <property type="entry name" value="USP-like"/>
    <property type="match status" value="1"/>
</dbReference>
<dbReference type="InterPro" id="IPR014729">
    <property type="entry name" value="Rossmann-like_a/b/a_fold"/>
</dbReference>
<keyword evidence="5" id="KW-1185">Reference proteome</keyword>
<dbReference type="Proteomes" id="UP000011867">
    <property type="component" value="Chromosome"/>
</dbReference>
<feature type="domain" description="UspA" evidence="3">
    <location>
        <begin position="4"/>
        <end position="142"/>
    </location>
</feature>
<dbReference type="Gene3D" id="3.40.50.620">
    <property type="entry name" value="HUPs"/>
    <property type="match status" value="1"/>
</dbReference>
<keyword evidence="2" id="KW-0175">Coiled coil</keyword>
<comment type="similarity">
    <text evidence="1">Belongs to the universal stress protein A family.</text>
</comment>
<dbReference type="GeneID" id="14651186"/>
<dbReference type="EMBL" id="HF582854">
    <property type="protein sequence ID" value="CCQ36422.1"/>
    <property type="molecule type" value="Genomic_DNA"/>
</dbReference>
<dbReference type="KEGG" id="nmo:Nmlp_2251"/>
<evidence type="ECO:0000313" key="4">
    <source>
        <dbReference type="EMBL" id="CCQ36422.1"/>
    </source>
</evidence>
<dbReference type="AlphaFoldDB" id="M1Y1S3"/>
<dbReference type="STRING" id="268739.Nmlp_2251"/>
<dbReference type="InterPro" id="IPR006016">
    <property type="entry name" value="UspA"/>
</dbReference>
<accession>M1Y1S3</accession>
<dbReference type="PANTHER" id="PTHR46268:SF6">
    <property type="entry name" value="UNIVERSAL STRESS PROTEIN UP12"/>
    <property type="match status" value="1"/>
</dbReference>
<dbReference type="PANTHER" id="PTHR46268">
    <property type="entry name" value="STRESS RESPONSE PROTEIN NHAX"/>
    <property type="match status" value="1"/>
</dbReference>
<gene>
    <name evidence="4" type="ordered locus">Nmlp_2251</name>
</gene>
<evidence type="ECO:0000313" key="5">
    <source>
        <dbReference type="Proteomes" id="UP000011867"/>
    </source>
</evidence>
<dbReference type="OrthoDB" id="105697at2157"/>
<evidence type="ECO:0000256" key="2">
    <source>
        <dbReference type="SAM" id="Coils"/>
    </source>
</evidence>